<evidence type="ECO:0000313" key="2">
    <source>
        <dbReference type="EMBL" id="CAG6715331.1"/>
    </source>
</evidence>
<dbReference type="AlphaFoldDB" id="A0A8D8V4Z9"/>
<feature type="region of interest" description="Disordered" evidence="1">
    <location>
        <begin position="71"/>
        <end position="112"/>
    </location>
</feature>
<feature type="compositionally biased region" description="Polar residues" evidence="1">
    <location>
        <begin position="71"/>
        <end position="96"/>
    </location>
</feature>
<dbReference type="EMBL" id="HBUF01353016">
    <property type="protein sequence ID" value="CAG6715329.1"/>
    <property type="molecule type" value="Transcribed_RNA"/>
</dbReference>
<dbReference type="EMBL" id="HBUF01353015">
    <property type="protein sequence ID" value="CAG6715327.1"/>
    <property type="molecule type" value="Transcribed_RNA"/>
</dbReference>
<name>A0A8D8V4Z9_9HEMI</name>
<dbReference type="EMBL" id="HBUF01353017">
    <property type="protein sequence ID" value="CAG6715331.1"/>
    <property type="molecule type" value="Transcribed_RNA"/>
</dbReference>
<proteinExistence type="predicted"/>
<organism evidence="2">
    <name type="scientific">Cacopsylla melanoneura</name>
    <dbReference type="NCBI Taxonomy" id="428564"/>
    <lineage>
        <taxon>Eukaryota</taxon>
        <taxon>Metazoa</taxon>
        <taxon>Ecdysozoa</taxon>
        <taxon>Arthropoda</taxon>
        <taxon>Hexapoda</taxon>
        <taxon>Insecta</taxon>
        <taxon>Pterygota</taxon>
        <taxon>Neoptera</taxon>
        <taxon>Paraneoptera</taxon>
        <taxon>Hemiptera</taxon>
        <taxon>Sternorrhyncha</taxon>
        <taxon>Psylloidea</taxon>
        <taxon>Psyllidae</taxon>
        <taxon>Psyllinae</taxon>
        <taxon>Cacopsylla</taxon>
    </lineage>
</organism>
<protein>
    <submittedName>
        <fullName evidence="2">Uncharacterized protein</fullName>
    </submittedName>
</protein>
<reference evidence="2" key="1">
    <citation type="submission" date="2021-05" db="EMBL/GenBank/DDBJ databases">
        <authorList>
            <person name="Alioto T."/>
            <person name="Alioto T."/>
            <person name="Gomez Garrido J."/>
        </authorList>
    </citation>
    <scope>NUCLEOTIDE SEQUENCE</scope>
</reference>
<evidence type="ECO:0000256" key="1">
    <source>
        <dbReference type="SAM" id="MobiDB-lite"/>
    </source>
</evidence>
<accession>A0A8D8V4Z9</accession>
<sequence length="112" mass="12641">MKPTGTHTLPTYFEIKDNDKPRSFVCNSDTAHRTVWHCNYKERSPHVTSQHCLYHSIGCCRGTPSLQIHSSNTAFQTSPKNQSSYSQRKSSATFPNTPSPICPEAERLSRTV</sequence>